<protein>
    <submittedName>
        <fullName evidence="1">Uncharacterized protein</fullName>
    </submittedName>
</protein>
<reference evidence="1" key="1">
    <citation type="journal article" date="2012" name="Mol. Plant Microbe Interact.">
        <title>A highly conserved effector in Fusarium oxysporum is required for full virulence on Arabidopsis.</title>
        <authorList>
            <person name="Thatcher L.F."/>
            <person name="Gardiner D.M."/>
            <person name="Kazan K."/>
            <person name="Manners J."/>
        </authorList>
    </citation>
    <scope>NUCLEOTIDE SEQUENCE [LARGE SCALE GENOMIC DNA]</scope>
    <source>
        <strain evidence="1">Fo5176</strain>
    </source>
</reference>
<evidence type="ECO:0000313" key="1">
    <source>
        <dbReference type="EMBL" id="EGU86836.1"/>
    </source>
</evidence>
<name>F9F8B4_FUSOF</name>
<organism evidence="1">
    <name type="scientific">Fusarium oxysporum (strain Fo5176)</name>
    <name type="common">Fusarium vascular wilt</name>
    <dbReference type="NCBI Taxonomy" id="660025"/>
    <lineage>
        <taxon>Eukaryota</taxon>
        <taxon>Fungi</taxon>
        <taxon>Dikarya</taxon>
        <taxon>Ascomycota</taxon>
        <taxon>Pezizomycotina</taxon>
        <taxon>Sordariomycetes</taxon>
        <taxon>Hypocreomycetidae</taxon>
        <taxon>Hypocreales</taxon>
        <taxon>Nectriaceae</taxon>
        <taxon>Fusarium</taxon>
        <taxon>Fusarium oxysporum species complex</taxon>
    </lineage>
</organism>
<comment type="caution">
    <text evidence="1">The sequence shown here is derived from an EMBL/GenBank/DDBJ whole genome shotgun (WGS) entry which is preliminary data.</text>
</comment>
<dbReference type="EMBL" id="AFQF01000805">
    <property type="protein sequence ID" value="EGU86836.1"/>
    <property type="molecule type" value="Genomic_DNA"/>
</dbReference>
<dbReference type="AlphaFoldDB" id="F9F8B4"/>
<gene>
    <name evidence="1" type="ORF">FOXB_02639</name>
</gene>
<proteinExistence type="predicted"/>
<accession>F9F8B4</accession>
<sequence>MLTAMGQSTPQGKTFISTTVLRELESSGFVSPQSSTATTLRHIFIPPEETIHFLQSNLDTIHRRCDWGFTLIKESNDDRIIIGAWTTKGKQRYKIGYTDDGYVFEWTPLLEQGLRLLQPHHSPYGVLKVRPA</sequence>